<sequence length="97" mass="11104">MSTAKEQVAAAKLKQKQDAMRRARQQLPGKSMMATTTTAEQSEVTERPPSLYRAPKINPPANLMELTRLLEQELTKIEMAQSYLLTLWKKTQEQQEN</sequence>
<protein>
    <submittedName>
        <fullName evidence="2">Uncharacterized protein</fullName>
    </submittedName>
</protein>
<gene>
    <name evidence="2" type="ORF">FO014_22660</name>
</gene>
<evidence type="ECO:0000313" key="2">
    <source>
        <dbReference type="EMBL" id="QHA89561.1"/>
    </source>
</evidence>
<evidence type="ECO:0000313" key="3">
    <source>
        <dbReference type="Proteomes" id="UP000430368"/>
    </source>
</evidence>
<feature type="compositionally biased region" description="Polar residues" evidence="1">
    <location>
        <begin position="33"/>
        <end position="42"/>
    </location>
</feature>
<organism evidence="2 3">
    <name type="scientific">Serratia rhizosphaerae</name>
    <dbReference type="NCBI Taxonomy" id="2597702"/>
    <lineage>
        <taxon>Bacteria</taxon>
        <taxon>Pseudomonadati</taxon>
        <taxon>Pseudomonadota</taxon>
        <taxon>Gammaproteobacteria</taxon>
        <taxon>Enterobacterales</taxon>
        <taxon>Yersiniaceae</taxon>
        <taxon>Serratia</taxon>
    </lineage>
</organism>
<accession>A0ABX6GTE3</accession>
<keyword evidence="3" id="KW-1185">Reference proteome</keyword>
<dbReference type="Proteomes" id="UP000430368">
    <property type="component" value="Chromosome"/>
</dbReference>
<proteinExistence type="predicted"/>
<dbReference type="RefSeq" id="WP_160031150.1">
    <property type="nucleotide sequence ID" value="NZ_CP041764.1"/>
</dbReference>
<name>A0ABX6GTE3_9GAMM</name>
<reference evidence="2 3" key="1">
    <citation type="submission" date="2019-07" db="EMBL/GenBank/DDBJ databases">
        <title>Serratia dokdonensis sp. nov., an elicitor of systemic resistance in Nicotiana Tabacum.</title>
        <authorList>
            <person name="Son J.-S."/>
            <person name="Hwang Y.-J."/>
            <person name="Lee S.-Y."/>
            <person name="Ghim S.-Y."/>
        </authorList>
    </citation>
    <scope>NUCLEOTIDE SEQUENCE [LARGE SCALE GENOMIC DNA]</scope>
    <source>
        <strain evidence="2 3">KUDC3025</strain>
    </source>
</reference>
<feature type="region of interest" description="Disordered" evidence="1">
    <location>
        <begin position="1"/>
        <end position="56"/>
    </location>
</feature>
<evidence type="ECO:0000256" key="1">
    <source>
        <dbReference type="SAM" id="MobiDB-lite"/>
    </source>
</evidence>
<dbReference type="EMBL" id="CP041764">
    <property type="protein sequence ID" value="QHA89561.1"/>
    <property type="molecule type" value="Genomic_DNA"/>
</dbReference>